<protein>
    <recommendedName>
        <fullName evidence="1">Protein ENHANCED DISEASE RESISTANCE 2 C-terminal domain-containing protein</fullName>
    </recommendedName>
</protein>
<sequence length="300" mass="33022">MALGEEAPFCEWRSEVRRGGALREVELENGVNGWSTPPGGSFNVRGKDYLSKRVKVKSEECLLAPLGVDWLRSPVKLDHVLGRSDNRVMAGLRKAQSKGEALKSFVFAVNLQVPGREHYSAVFYFVTEDPIPSGSLFYRFIHEDDAFRNSRFKLINRIVRGPWIVKAAVGNHAACILGKALTCNYLKGPNYLEIDVDIGSSALASALVHLSLGYVNCVTVDMAFLVESQTEEELPERILGAVRIAQIDMASALPVNNDGGEKMPLVSGQQVSGFAWRKIGRGLSITGHKVDPEEEVNNHQ</sequence>
<dbReference type="EMBL" id="GCKF01032983">
    <property type="protein sequence ID" value="JAG97469.1"/>
    <property type="molecule type" value="Transcribed_RNA"/>
</dbReference>
<proteinExistence type="predicted"/>
<accession>A0A0D6R3U0</accession>
<dbReference type="PANTHER" id="PTHR12136">
    <property type="entry name" value="ENHANCED DISEASE RESISTANCE-RELATED"/>
    <property type="match status" value="1"/>
</dbReference>
<evidence type="ECO:0000313" key="2">
    <source>
        <dbReference type="EMBL" id="JAG97469.1"/>
    </source>
</evidence>
<evidence type="ECO:0000259" key="1">
    <source>
        <dbReference type="Pfam" id="PF07059"/>
    </source>
</evidence>
<reference evidence="2" key="1">
    <citation type="submission" date="2015-03" db="EMBL/GenBank/DDBJ databases">
        <title>A transcriptome of Araucaria cunninghamii, an australian fine timber species.</title>
        <authorList>
            <person name="Jing Yi C.J.Y."/>
            <person name="Yin San L.Y.S."/>
            <person name="Abdul Karim S.S."/>
            <person name="Wan Azmi N.N."/>
            <person name="Hercus R.R."/>
            <person name="Croft L.L."/>
        </authorList>
    </citation>
    <scope>NUCLEOTIDE SEQUENCE</scope>
    <source>
        <strain evidence="2">MI0301</strain>
        <tissue evidence="2">Leaf</tissue>
    </source>
</reference>
<dbReference type="AlphaFoldDB" id="A0A0D6R3U0"/>
<dbReference type="InterPro" id="IPR009769">
    <property type="entry name" value="EDR2_C"/>
</dbReference>
<feature type="domain" description="Protein ENHANCED DISEASE RESISTANCE 2 C-terminal" evidence="1">
    <location>
        <begin position="34"/>
        <end position="248"/>
    </location>
</feature>
<dbReference type="PANTHER" id="PTHR12136:SF91">
    <property type="entry name" value="PROTEIN ENHANCED DISEASE RESISTANCE 2-LIKE"/>
    <property type="match status" value="1"/>
</dbReference>
<name>A0A0D6R3U0_ARACU</name>
<dbReference type="Pfam" id="PF07059">
    <property type="entry name" value="EDR2_C"/>
    <property type="match status" value="1"/>
</dbReference>
<dbReference type="InterPro" id="IPR045096">
    <property type="entry name" value="EDR2-like"/>
</dbReference>
<organism evidence="2">
    <name type="scientific">Araucaria cunninghamii</name>
    <name type="common">Hoop pine</name>
    <name type="synonym">Moreton Bay pine</name>
    <dbReference type="NCBI Taxonomy" id="56994"/>
    <lineage>
        <taxon>Eukaryota</taxon>
        <taxon>Viridiplantae</taxon>
        <taxon>Streptophyta</taxon>
        <taxon>Embryophyta</taxon>
        <taxon>Tracheophyta</taxon>
        <taxon>Spermatophyta</taxon>
        <taxon>Pinopsida</taxon>
        <taxon>Pinidae</taxon>
        <taxon>Conifers II</taxon>
        <taxon>Araucariales</taxon>
        <taxon>Araucariaceae</taxon>
        <taxon>Araucaria</taxon>
    </lineage>
</organism>